<dbReference type="AlphaFoldDB" id="A0A1B0AMD9"/>
<dbReference type="EnsemblMetazoa" id="GPPI001726-RA">
    <property type="protein sequence ID" value="GPPI001726-PA"/>
    <property type="gene ID" value="GPPI001726"/>
</dbReference>
<evidence type="ECO:0000256" key="1">
    <source>
        <dbReference type="SAM" id="Phobius"/>
    </source>
</evidence>
<dbReference type="Proteomes" id="UP000092460">
    <property type="component" value="Unassembled WGS sequence"/>
</dbReference>
<keyword evidence="1" id="KW-1133">Transmembrane helix</keyword>
<feature type="transmembrane region" description="Helical" evidence="1">
    <location>
        <begin position="21"/>
        <end position="45"/>
    </location>
</feature>
<proteinExistence type="predicted"/>
<sequence length="90" mass="10061">MNKEEEQQNYSSFSVQTQMGGAVSIMVGIIWLSSLLTSFLGLSAARAGMHHGLLCHTFGFVGFQIHGFTFYFAFNLIKAWKACMAARKYQ</sequence>
<organism evidence="2 3">
    <name type="scientific">Glossina palpalis gambiensis</name>
    <dbReference type="NCBI Taxonomy" id="67801"/>
    <lineage>
        <taxon>Eukaryota</taxon>
        <taxon>Metazoa</taxon>
        <taxon>Ecdysozoa</taxon>
        <taxon>Arthropoda</taxon>
        <taxon>Hexapoda</taxon>
        <taxon>Insecta</taxon>
        <taxon>Pterygota</taxon>
        <taxon>Neoptera</taxon>
        <taxon>Endopterygota</taxon>
        <taxon>Diptera</taxon>
        <taxon>Brachycera</taxon>
        <taxon>Muscomorpha</taxon>
        <taxon>Hippoboscoidea</taxon>
        <taxon>Glossinidae</taxon>
        <taxon>Glossina</taxon>
    </lineage>
</organism>
<dbReference type="VEuPathDB" id="VectorBase:GPPI001726"/>
<keyword evidence="1" id="KW-0472">Membrane</keyword>
<evidence type="ECO:0000313" key="3">
    <source>
        <dbReference type="Proteomes" id="UP000092460"/>
    </source>
</evidence>
<name>A0A1B0AMD9_9MUSC</name>
<keyword evidence="3" id="KW-1185">Reference proteome</keyword>
<dbReference type="EMBL" id="JXJN01000392">
    <property type="status" value="NOT_ANNOTATED_CDS"/>
    <property type="molecule type" value="Genomic_DNA"/>
</dbReference>
<protein>
    <submittedName>
        <fullName evidence="2">Uncharacterized protein</fullName>
    </submittedName>
</protein>
<reference evidence="3" key="1">
    <citation type="submission" date="2015-01" db="EMBL/GenBank/DDBJ databases">
        <authorList>
            <person name="Aksoy S."/>
            <person name="Warren W."/>
            <person name="Wilson R.K."/>
        </authorList>
    </citation>
    <scope>NUCLEOTIDE SEQUENCE [LARGE SCALE GENOMIC DNA]</scope>
    <source>
        <strain evidence="3">IAEA</strain>
    </source>
</reference>
<keyword evidence="1" id="KW-0812">Transmembrane</keyword>
<accession>A0A1B0AMD9</accession>
<reference evidence="2" key="2">
    <citation type="submission" date="2020-05" db="UniProtKB">
        <authorList>
            <consortium name="EnsemblMetazoa"/>
        </authorList>
    </citation>
    <scope>IDENTIFICATION</scope>
    <source>
        <strain evidence="2">IAEA</strain>
    </source>
</reference>
<feature type="transmembrane region" description="Helical" evidence="1">
    <location>
        <begin position="57"/>
        <end position="77"/>
    </location>
</feature>
<evidence type="ECO:0000313" key="2">
    <source>
        <dbReference type="EnsemblMetazoa" id="GPPI001726-PA"/>
    </source>
</evidence>